<evidence type="ECO:0000313" key="12">
    <source>
        <dbReference type="Proteomes" id="UP001610728"/>
    </source>
</evidence>
<organism evidence="11 12">
    <name type="scientific">Ceratocystis lukuohia</name>
    <dbReference type="NCBI Taxonomy" id="2019550"/>
    <lineage>
        <taxon>Eukaryota</taxon>
        <taxon>Fungi</taxon>
        <taxon>Dikarya</taxon>
        <taxon>Ascomycota</taxon>
        <taxon>Pezizomycotina</taxon>
        <taxon>Sordariomycetes</taxon>
        <taxon>Hypocreomycetidae</taxon>
        <taxon>Microascales</taxon>
        <taxon>Ceratocystidaceae</taxon>
        <taxon>Ceratocystis</taxon>
    </lineage>
</organism>
<keyword evidence="4" id="KW-0433">Leucine-rich repeat</keyword>
<feature type="domain" description="TAP-C" evidence="10">
    <location>
        <begin position="639"/>
        <end position="693"/>
    </location>
</feature>
<evidence type="ECO:0000313" key="11">
    <source>
        <dbReference type="EMBL" id="KAL2888566.1"/>
    </source>
</evidence>
<keyword evidence="3" id="KW-0813">Transport</keyword>
<protein>
    <submittedName>
        <fullName evidence="11">mRNA export factor MEX67</fullName>
    </submittedName>
</protein>
<proteinExistence type="inferred from homology"/>
<feature type="compositionally biased region" description="Polar residues" evidence="8">
    <location>
        <begin position="67"/>
        <end position="82"/>
    </location>
</feature>
<sequence>MAPGGRNNRGSGSTRTSTNGNKSSRTVGNSGINKRRGTKTDLDGDLDMDSGSARRTAAATKGRNANAGRNTRGSAPGRISSNNLDAISKHLAGDDTRPSRRGNNHQNSKTPLVWLRVTGLKESKAITNSDGGIANLLQFMERKASSNAGRSASKPIAIRQVSNAKRVESNEDIGGVHHRHIDPHVLVAASADDVEALRSINNLVFAGATLTVEDCPPPDSANSQGKSAFTLELENTLKGILAERYVAEGKLLKLDSLAENQFIKSSGLMANTERAGKLFQSLMKICNDLFKTRSAKQEAIESITIAGNGISNVSQVECLATTFPDLKNLDLSNNLIATMRGIDSWRSKFQKLETLFISGNPLESTASHHIKTLLTWFPKLQNINGNVVRTAEEIRLAEEAARPHPIPQAGTDFRDEHGVAQAFLLDYFALYDTDRDALASKYYDMASTFSLAVDIVGPRDKALPVLSWSPYLRSSRNLKKITTFSGRTQRLFTGSNIIRQLWKNLPRTSHPNITTDLNKFVVDCHPLPGLRDPTGASVVGVDGMIIILHGEFDEQEKDTNNIGKRSFSRTFVLGPGVPGANPIRVVSDMLSLRAYAAVPNVYSTPAAPAAAAAASTATATIPATVSSGVVVPGPAVAAPDQKAILEELCKQTRMVPMYAEMCLSDPNVNWNFEKGLALFNERRGNLPPDAFMA</sequence>
<dbReference type="InterPro" id="IPR032675">
    <property type="entry name" value="LRR_dom_sf"/>
</dbReference>
<dbReference type="PROSITE" id="PS51281">
    <property type="entry name" value="TAP_C"/>
    <property type="match status" value="1"/>
</dbReference>
<dbReference type="Gene3D" id="3.10.450.50">
    <property type="match status" value="1"/>
</dbReference>
<keyword evidence="5" id="KW-0677">Repeat</keyword>
<dbReference type="InterPro" id="IPR032710">
    <property type="entry name" value="NTF2-like_dom_sf"/>
</dbReference>
<dbReference type="Pfam" id="PF03943">
    <property type="entry name" value="TAP_C"/>
    <property type="match status" value="1"/>
</dbReference>
<dbReference type="Gene3D" id="1.10.8.10">
    <property type="entry name" value="DNA helicase RuvA subunit, C-terminal domain"/>
    <property type="match status" value="1"/>
</dbReference>
<dbReference type="EMBL" id="JABSNW010000003">
    <property type="protein sequence ID" value="KAL2888566.1"/>
    <property type="molecule type" value="Genomic_DNA"/>
</dbReference>
<feature type="region of interest" description="Disordered" evidence="8">
    <location>
        <begin position="1"/>
        <end position="82"/>
    </location>
</feature>
<keyword evidence="7" id="KW-0539">Nucleus</keyword>
<dbReference type="SMART" id="SM00804">
    <property type="entry name" value="TAP_C"/>
    <property type="match status" value="1"/>
</dbReference>
<comment type="similarity">
    <text evidence="2">Belongs to the NXF family.</text>
</comment>
<evidence type="ECO:0000256" key="8">
    <source>
        <dbReference type="SAM" id="MobiDB-lite"/>
    </source>
</evidence>
<dbReference type="RefSeq" id="XP_070859746.1">
    <property type="nucleotide sequence ID" value="XM_071001902.1"/>
</dbReference>
<dbReference type="SUPFAM" id="SSF54427">
    <property type="entry name" value="NTF2-like"/>
    <property type="match status" value="1"/>
</dbReference>
<name>A0ABR4MK02_9PEZI</name>
<evidence type="ECO:0000256" key="2">
    <source>
        <dbReference type="ARBA" id="ARBA00009285"/>
    </source>
</evidence>
<dbReference type="SUPFAM" id="SSF52058">
    <property type="entry name" value="L domain-like"/>
    <property type="match status" value="1"/>
</dbReference>
<feature type="region of interest" description="Disordered" evidence="8">
    <location>
        <begin position="90"/>
        <end position="109"/>
    </location>
</feature>
<dbReference type="CDD" id="cd14342">
    <property type="entry name" value="UBA_TAP-C"/>
    <property type="match status" value="1"/>
</dbReference>
<evidence type="ECO:0000256" key="1">
    <source>
        <dbReference type="ARBA" id="ARBA00004123"/>
    </source>
</evidence>
<dbReference type="SUPFAM" id="SSF46934">
    <property type="entry name" value="UBA-like"/>
    <property type="match status" value="1"/>
</dbReference>
<reference evidence="11 12" key="1">
    <citation type="submission" date="2020-05" db="EMBL/GenBank/DDBJ databases">
        <title>Ceratocystis lukuohia genome.</title>
        <authorList>
            <person name="Harrington T.C."/>
            <person name="Kim K."/>
            <person name="Mayers C.G."/>
        </authorList>
    </citation>
    <scope>NUCLEOTIDE SEQUENCE [LARGE SCALE GENOMIC DNA]</scope>
    <source>
        <strain evidence="11 12">C4212</strain>
    </source>
</reference>
<evidence type="ECO:0000256" key="4">
    <source>
        <dbReference type="ARBA" id="ARBA00022614"/>
    </source>
</evidence>
<feature type="domain" description="NTF2" evidence="9">
    <location>
        <begin position="419"/>
        <end position="592"/>
    </location>
</feature>
<evidence type="ECO:0000256" key="3">
    <source>
        <dbReference type="ARBA" id="ARBA00022448"/>
    </source>
</evidence>
<dbReference type="InterPro" id="IPR030217">
    <property type="entry name" value="NXF_fam"/>
</dbReference>
<dbReference type="InterPro" id="IPR005637">
    <property type="entry name" value="TAP_C_dom"/>
</dbReference>
<evidence type="ECO:0000259" key="10">
    <source>
        <dbReference type="PROSITE" id="PS51281"/>
    </source>
</evidence>
<dbReference type="GeneID" id="98116884"/>
<dbReference type="PROSITE" id="PS51450">
    <property type="entry name" value="LRR"/>
    <property type="match status" value="1"/>
</dbReference>
<comment type="subcellular location">
    <subcellularLocation>
        <location evidence="1">Nucleus</location>
    </subcellularLocation>
</comment>
<keyword evidence="6" id="KW-0509">mRNA transport</keyword>
<feature type="compositionally biased region" description="Low complexity" evidence="8">
    <location>
        <begin position="1"/>
        <end position="26"/>
    </location>
</feature>
<evidence type="ECO:0000259" key="9">
    <source>
        <dbReference type="PROSITE" id="PS50177"/>
    </source>
</evidence>
<gene>
    <name evidence="11" type="ORF">HOO65_030067</name>
</gene>
<dbReference type="PANTHER" id="PTHR10662:SF22">
    <property type="entry name" value="NUCLEAR RNA EXPORT FACTOR 1"/>
    <property type="match status" value="1"/>
</dbReference>
<dbReference type="PROSITE" id="PS50177">
    <property type="entry name" value="NTF2_DOMAIN"/>
    <property type="match status" value="1"/>
</dbReference>
<accession>A0ABR4MK02</accession>
<dbReference type="InterPro" id="IPR001611">
    <property type="entry name" value="Leu-rich_rpt"/>
</dbReference>
<dbReference type="Pfam" id="PF22602">
    <property type="entry name" value="NXF_NTF2"/>
    <property type="match status" value="1"/>
</dbReference>
<evidence type="ECO:0000256" key="5">
    <source>
        <dbReference type="ARBA" id="ARBA00022737"/>
    </source>
</evidence>
<evidence type="ECO:0000256" key="7">
    <source>
        <dbReference type="ARBA" id="ARBA00023242"/>
    </source>
</evidence>
<dbReference type="Proteomes" id="UP001610728">
    <property type="component" value="Unassembled WGS sequence"/>
</dbReference>
<dbReference type="InterPro" id="IPR002075">
    <property type="entry name" value="NTF2_dom"/>
</dbReference>
<dbReference type="Gene3D" id="3.80.10.10">
    <property type="entry name" value="Ribonuclease Inhibitor"/>
    <property type="match status" value="1"/>
</dbReference>
<dbReference type="InterPro" id="IPR009060">
    <property type="entry name" value="UBA-like_sf"/>
</dbReference>
<keyword evidence="12" id="KW-1185">Reference proteome</keyword>
<comment type="caution">
    <text evidence="11">The sequence shown here is derived from an EMBL/GenBank/DDBJ whole genome shotgun (WGS) entry which is preliminary data.</text>
</comment>
<evidence type="ECO:0000256" key="6">
    <source>
        <dbReference type="ARBA" id="ARBA00022816"/>
    </source>
</evidence>
<dbReference type="InterPro" id="IPR018222">
    <property type="entry name" value="Nuclear_transport_factor_2_euk"/>
</dbReference>
<dbReference type="PANTHER" id="PTHR10662">
    <property type="entry name" value="NUCLEAR RNA EXPORT FACTOR"/>
    <property type="match status" value="1"/>
</dbReference>